<sequence length="251" mass="29174">MGLAISRILIAMENQPLVSPPPPRPEEDEEPPVFHKSKLLRIILAIGLIAQVCIGVLCIMVSIFDGYGYSRGSEFSLEILRILGFLYTLLILWVSTTWFMCIYYNKTLPRDRVFIILELLRSVPWLLVAIVFVIFWIPEIIYFFVSEMNGGYYRGGWSWFLGRCLAFVFVFVPAMWSLFWMFFYFIRERKEEIVKILKIGRKKEDETALVDIEAARPGDGEADEGEEGSTEAERREEREETPLLIDHDQIV</sequence>
<evidence type="ECO:0000256" key="2">
    <source>
        <dbReference type="SAM" id="Phobius"/>
    </source>
</evidence>
<name>A0AAV9WLL5_9PEZI</name>
<evidence type="ECO:0000313" key="3">
    <source>
        <dbReference type="EMBL" id="KAK6511173.1"/>
    </source>
</evidence>
<keyword evidence="2" id="KW-0472">Membrane</keyword>
<feature type="region of interest" description="Disordered" evidence="1">
    <location>
        <begin position="210"/>
        <end position="251"/>
    </location>
</feature>
<keyword evidence="2" id="KW-1133">Transmembrane helix</keyword>
<comment type="caution">
    <text evidence="3">The sequence shown here is derived from an EMBL/GenBank/DDBJ whole genome shotgun (WGS) entry which is preliminary data.</text>
</comment>
<reference evidence="3 4" key="1">
    <citation type="submission" date="2023-08" db="EMBL/GenBank/DDBJ databases">
        <authorList>
            <person name="Palmer J.M."/>
        </authorList>
    </citation>
    <scope>NUCLEOTIDE SEQUENCE [LARGE SCALE GENOMIC DNA]</scope>
    <source>
        <strain evidence="3 4">TWF481</strain>
    </source>
</reference>
<feature type="transmembrane region" description="Helical" evidence="2">
    <location>
        <begin position="42"/>
        <end position="64"/>
    </location>
</feature>
<evidence type="ECO:0000313" key="4">
    <source>
        <dbReference type="Proteomes" id="UP001370758"/>
    </source>
</evidence>
<accession>A0AAV9WLL5</accession>
<feature type="transmembrane region" description="Helical" evidence="2">
    <location>
        <begin position="165"/>
        <end position="186"/>
    </location>
</feature>
<feature type="transmembrane region" description="Helical" evidence="2">
    <location>
        <begin position="125"/>
        <end position="145"/>
    </location>
</feature>
<keyword evidence="2" id="KW-0812">Transmembrane</keyword>
<proteinExistence type="predicted"/>
<feature type="compositionally biased region" description="Acidic residues" evidence="1">
    <location>
        <begin position="220"/>
        <end position="230"/>
    </location>
</feature>
<gene>
    <name evidence="3" type="ORF">TWF481_000095</name>
</gene>
<organism evidence="3 4">
    <name type="scientific">Arthrobotrys musiformis</name>
    <dbReference type="NCBI Taxonomy" id="47236"/>
    <lineage>
        <taxon>Eukaryota</taxon>
        <taxon>Fungi</taxon>
        <taxon>Dikarya</taxon>
        <taxon>Ascomycota</taxon>
        <taxon>Pezizomycotina</taxon>
        <taxon>Orbiliomycetes</taxon>
        <taxon>Orbiliales</taxon>
        <taxon>Orbiliaceae</taxon>
        <taxon>Arthrobotrys</taxon>
    </lineage>
</organism>
<evidence type="ECO:0008006" key="5">
    <source>
        <dbReference type="Google" id="ProtNLM"/>
    </source>
</evidence>
<feature type="compositionally biased region" description="Basic and acidic residues" evidence="1">
    <location>
        <begin position="231"/>
        <end position="251"/>
    </location>
</feature>
<feature type="transmembrane region" description="Helical" evidence="2">
    <location>
        <begin position="84"/>
        <end position="104"/>
    </location>
</feature>
<evidence type="ECO:0000256" key="1">
    <source>
        <dbReference type="SAM" id="MobiDB-lite"/>
    </source>
</evidence>
<dbReference type="AlphaFoldDB" id="A0AAV9WLL5"/>
<dbReference type="Proteomes" id="UP001370758">
    <property type="component" value="Unassembled WGS sequence"/>
</dbReference>
<protein>
    <recommendedName>
        <fullName evidence="5">Transmembrane protein</fullName>
    </recommendedName>
</protein>
<keyword evidence="4" id="KW-1185">Reference proteome</keyword>
<dbReference type="EMBL" id="JAVHJL010000001">
    <property type="protein sequence ID" value="KAK6511173.1"/>
    <property type="molecule type" value="Genomic_DNA"/>
</dbReference>